<proteinExistence type="predicted"/>
<dbReference type="EMBL" id="JAVRER010000027">
    <property type="protein sequence ID" value="MDT0417403.1"/>
    <property type="molecule type" value="Genomic_DNA"/>
</dbReference>
<feature type="region of interest" description="Disordered" evidence="1">
    <location>
        <begin position="28"/>
        <end position="48"/>
    </location>
</feature>
<dbReference type="Proteomes" id="UP001183607">
    <property type="component" value="Unassembled WGS sequence"/>
</dbReference>
<reference evidence="3" key="1">
    <citation type="submission" date="2023-07" db="EMBL/GenBank/DDBJ databases">
        <title>30 novel species of actinomycetes from the DSMZ collection.</title>
        <authorList>
            <person name="Nouioui I."/>
        </authorList>
    </citation>
    <scope>NUCLEOTIDE SEQUENCE [LARGE SCALE GENOMIC DNA]</scope>
    <source>
        <strain evidence="3">DSM 41982</strain>
    </source>
</reference>
<feature type="region of interest" description="Disordered" evidence="1">
    <location>
        <begin position="149"/>
        <end position="169"/>
    </location>
</feature>
<dbReference type="RefSeq" id="WP_007824977.1">
    <property type="nucleotide sequence ID" value="NZ_JAVRER010000027.1"/>
</dbReference>
<evidence type="ECO:0008006" key="4">
    <source>
        <dbReference type="Google" id="ProtNLM"/>
    </source>
</evidence>
<feature type="compositionally biased region" description="Basic and acidic residues" evidence="1">
    <location>
        <begin position="158"/>
        <end position="169"/>
    </location>
</feature>
<gene>
    <name evidence="2" type="ORF">RM574_18080</name>
</gene>
<organism evidence="2 3">
    <name type="scientific">Streptomyces evansiae</name>
    <dbReference type="NCBI Taxonomy" id="3075535"/>
    <lineage>
        <taxon>Bacteria</taxon>
        <taxon>Bacillati</taxon>
        <taxon>Actinomycetota</taxon>
        <taxon>Actinomycetes</taxon>
        <taxon>Kitasatosporales</taxon>
        <taxon>Streptomycetaceae</taxon>
        <taxon>Streptomyces</taxon>
    </lineage>
</organism>
<evidence type="ECO:0000313" key="3">
    <source>
        <dbReference type="Proteomes" id="UP001183607"/>
    </source>
</evidence>
<accession>A0ABD5E9R8</accession>
<protein>
    <recommendedName>
        <fullName evidence="4">Protein kilB</fullName>
    </recommendedName>
</protein>
<comment type="caution">
    <text evidence="2">The sequence shown here is derived from an EMBL/GenBank/DDBJ whole genome shotgun (WGS) entry which is preliminary data.</text>
</comment>
<evidence type="ECO:0000256" key="1">
    <source>
        <dbReference type="SAM" id="MobiDB-lite"/>
    </source>
</evidence>
<evidence type="ECO:0000313" key="2">
    <source>
        <dbReference type="EMBL" id="MDT0417403.1"/>
    </source>
</evidence>
<name>A0ABD5E9R8_9ACTN</name>
<sequence length="169" mass="18808">MTTEIWASALSLTGVALGAGLTALSQRATQRSAERTEERRLRAATSESRRAERLQSVKDFLARAQEAERAAYSRPDSWGEDADWRQRAGDTMTALWIAERHMTLLCPPALDASARTYARALNQAVWREIGDTEVNEHLEAAKTAFMATARAILSPPADPERDRRDPGER</sequence>
<feature type="compositionally biased region" description="Basic and acidic residues" evidence="1">
    <location>
        <begin position="32"/>
        <end position="48"/>
    </location>
</feature>
<dbReference type="AlphaFoldDB" id="A0ABD5E9R8"/>